<dbReference type="InterPro" id="IPR021783">
    <property type="entry name" value="DUF3348"/>
</dbReference>
<gene>
    <name evidence="1" type="ORF">I6N98_01925</name>
</gene>
<dbReference type="AlphaFoldDB" id="A0A7T4R1D0"/>
<organism evidence="1 2">
    <name type="scientific">Spongiibacter nanhainus</name>
    <dbReference type="NCBI Taxonomy" id="2794344"/>
    <lineage>
        <taxon>Bacteria</taxon>
        <taxon>Pseudomonadati</taxon>
        <taxon>Pseudomonadota</taxon>
        <taxon>Gammaproteobacteria</taxon>
        <taxon>Cellvibrionales</taxon>
        <taxon>Spongiibacteraceae</taxon>
        <taxon>Spongiibacter</taxon>
    </lineage>
</organism>
<evidence type="ECO:0000313" key="1">
    <source>
        <dbReference type="EMBL" id="QQD18656.1"/>
    </source>
</evidence>
<dbReference type="Pfam" id="PF11828">
    <property type="entry name" value="DUF3348"/>
    <property type="match status" value="1"/>
</dbReference>
<evidence type="ECO:0000313" key="2">
    <source>
        <dbReference type="Proteomes" id="UP000596063"/>
    </source>
</evidence>
<dbReference type="Proteomes" id="UP000596063">
    <property type="component" value="Chromosome"/>
</dbReference>
<dbReference type="EMBL" id="CP066167">
    <property type="protein sequence ID" value="QQD18656.1"/>
    <property type="molecule type" value="Genomic_DNA"/>
</dbReference>
<dbReference type="KEGG" id="snan:I6N98_01925"/>
<proteinExistence type="predicted"/>
<keyword evidence="2" id="KW-1185">Reference proteome</keyword>
<dbReference type="RefSeq" id="WP_198570147.1">
    <property type="nucleotide sequence ID" value="NZ_CP066167.1"/>
</dbReference>
<name>A0A7T4R1D0_9GAMM</name>
<protein>
    <submittedName>
        <fullName evidence="1">DUF3348 family protein</fullName>
    </submittedName>
</protein>
<accession>A0A7T4R1D0</accession>
<sequence>MALAPTNTSGGAPLLSQLAQLGFAAERQSKATLADTLADLIDLSDSITLTKSLAKLARVKTEFGAGDRRSAESEFLNTRAGILRFIQESFEPGDAGAPFLLPAATAETLTSASEGMQPYQRFYSLHQSEMDFRIGKLRGALRKVLSGHNLAGARLAALDQILNDTIGDHSRRILATLPQLLGQHFKTLRQDFVSSRDDAIDSDPDSWTQPGEWLDRFNQDMRHLLVTELDFRLLPLRGLLDALDTQEDRLL</sequence>
<reference evidence="1 2" key="1">
    <citation type="submission" date="2020-12" db="EMBL/GenBank/DDBJ databases">
        <authorList>
            <person name="Shan Y."/>
        </authorList>
    </citation>
    <scope>NUCLEOTIDE SEQUENCE [LARGE SCALE GENOMIC DNA]</scope>
    <source>
        <strain evidence="2">csc3.9</strain>
    </source>
</reference>